<evidence type="ECO:0000313" key="3">
    <source>
        <dbReference type="Proteomes" id="UP000019095"/>
    </source>
</evidence>
<dbReference type="PATRIC" id="fig|1247726.3.peg.67"/>
<proteinExistence type="predicted"/>
<reference evidence="2 3" key="1">
    <citation type="journal article" date="2014" name="Microbiology">
        <title>Unravelling the complete genome sequence of Advenella mimigardefordensis strain DPN7T and novel insights in the catabolism of the xenobiotic polythioester precursor 3,3'-dithiodipropionate.</title>
        <authorList>
            <person name="Wubbeler J.H."/>
            <person name="Hiessl S."/>
            <person name="Schuldes J."/>
            <person name="Thurmer A."/>
            <person name="Daniel R."/>
            <person name="Steinbuchel A."/>
        </authorList>
    </citation>
    <scope>NUCLEOTIDE SEQUENCE [LARGE SCALE GENOMIC DNA]</scope>
    <source>
        <strain evidence="3">DSM 17166 / LMG 22922 / DPN7</strain>
    </source>
</reference>
<evidence type="ECO:0000256" key="1">
    <source>
        <dbReference type="SAM" id="SignalP"/>
    </source>
</evidence>
<protein>
    <recommendedName>
        <fullName evidence="4">DUF4399 domain-containing protein</fullName>
    </recommendedName>
</protein>
<sequence length="149" mass="15917">MNKPMAVRALWVAGVMAMSSVYASEKPTLSISWPPPDAAITPGADKEKAVGVVVKSNFQLKPAGQCGGQANCGHIHMKIDPQDDSCNIPGKPYNSMNSDTGGELIKARFGYCKRVTGRHVIGVLLADDHHRPVLWEGKPVTALVAVDVK</sequence>
<dbReference type="RefSeq" id="WP_245592796.1">
    <property type="nucleotide sequence ID" value="NZ_CP003915.1"/>
</dbReference>
<feature type="signal peptide" evidence="1">
    <location>
        <begin position="1"/>
        <end position="23"/>
    </location>
</feature>
<feature type="chain" id="PRO_5004792822" description="DUF4399 domain-containing protein" evidence="1">
    <location>
        <begin position="24"/>
        <end position="149"/>
    </location>
</feature>
<dbReference type="AlphaFoldDB" id="W0P9S2"/>
<keyword evidence="3" id="KW-1185">Reference proteome</keyword>
<dbReference type="eggNOG" id="ENOG5031FIA">
    <property type="taxonomic scope" value="Bacteria"/>
</dbReference>
<organism evidence="2 3">
    <name type="scientific">Advenella mimigardefordensis (strain DSM 17166 / LMG 22922 / DPN7)</name>
    <dbReference type="NCBI Taxonomy" id="1247726"/>
    <lineage>
        <taxon>Bacteria</taxon>
        <taxon>Pseudomonadati</taxon>
        <taxon>Pseudomonadota</taxon>
        <taxon>Betaproteobacteria</taxon>
        <taxon>Burkholderiales</taxon>
        <taxon>Alcaligenaceae</taxon>
    </lineage>
</organism>
<accession>W0P9S2</accession>
<evidence type="ECO:0008006" key="4">
    <source>
        <dbReference type="Google" id="ProtNLM"/>
    </source>
</evidence>
<keyword evidence="1" id="KW-0732">Signal</keyword>
<dbReference type="Proteomes" id="UP000019095">
    <property type="component" value="Chromosome"/>
</dbReference>
<dbReference type="EMBL" id="CP003915">
    <property type="protein sequence ID" value="AHG62165.1"/>
    <property type="molecule type" value="Genomic_DNA"/>
</dbReference>
<dbReference type="HOGENOM" id="CLU_1676250_0_0_4"/>
<gene>
    <name evidence="2" type="ORF">MIM_c00620</name>
</gene>
<name>W0P9S2_ADVMD</name>
<dbReference type="KEGG" id="amim:MIM_c00620"/>
<evidence type="ECO:0000313" key="2">
    <source>
        <dbReference type="EMBL" id="AHG62165.1"/>
    </source>
</evidence>